<sequence>FRLPGEIISDNGKQFWDDPFKDWCKKLCIRQHFASVKHPQTNGFMERANRSLGEGIKSRLDARSKNLIEELPHVLWVHRTMIKSSNKDTPFSLTYGQRRSSWQN</sequence>
<proteinExistence type="predicted"/>
<evidence type="ECO:0000313" key="2">
    <source>
        <dbReference type="EMBL" id="GFD14908.1"/>
    </source>
</evidence>
<dbReference type="SUPFAM" id="SSF53098">
    <property type="entry name" value="Ribonuclease H-like"/>
    <property type="match status" value="1"/>
</dbReference>
<reference evidence="2" key="1">
    <citation type="journal article" date="2019" name="Sci. Rep.">
        <title>Draft genome of Tanacetum cinerariifolium, the natural source of mosquito coil.</title>
        <authorList>
            <person name="Yamashiro T."/>
            <person name="Shiraishi A."/>
            <person name="Satake H."/>
            <person name="Nakayama K."/>
        </authorList>
    </citation>
    <scope>NUCLEOTIDE SEQUENCE</scope>
</reference>
<dbReference type="GO" id="GO:0003964">
    <property type="term" value="F:RNA-directed DNA polymerase activity"/>
    <property type="evidence" value="ECO:0007669"/>
    <property type="project" value="UniProtKB-KW"/>
</dbReference>
<dbReference type="PANTHER" id="PTHR37984:SF5">
    <property type="entry name" value="PROTEIN NYNRIN-LIKE"/>
    <property type="match status" value="1"/>
</dbReference>
<gene>
    <name evidence="2" type="ORF">Tci_886877</name>
</gene>
<dbReference type="InterPro" id="IPR036397">
    <property type="entry name" value="RNaseH_sf"/>
</dbReference>
<dbReference type="PANTHER" id="PTHR37984">
    <property type="entry name" value="PROTEIN CBG26694"/>
    <property type="match status" value="1"/>
</dbReference>
<feature type="domain" description="Integrase catalytic" evidence="1">
    <location>
        <begin position="1"/>
        <end position="98"/>
    </location>
</feature>
<dbReference type="InterPro" id="IPR012337">
    <property type="entry name" value="RNaseH-like_sf"/>
</dbReference>
<dbReference type="AlphaFoldDB" id="A0A699U0M4"/>
<organism evidence="2">
    <name type="scientific">Tanacetum cinerariifolium</name>
    <name type="common">Dalmatian daisy</name>
    <name type="synonym">Chrysanthemum cinerariifolium</name>
    <dbReference type="NCBI Taxonomy" id="118510"/>
    <lineage>
        <taxon>Eukaryota</taxon>
        <taxon>Viridiplantae</taxon>
        <taxon>Streptophyta</taxon>
        <taxon>Embryophyta</taxon>
        <taxon>Tracheophyta</taxon>
        <taxon>Spermatophyta</taxon>
        <taxon>Magnoliopsida</taxon>
        <taxon>eudicotyledons</taxon>
        <taxon>Gunneridae</taxon>
        <taxon>Pentapetalae</taxon>
        <taxon>asterids</taxon>
        <taxon>campanulids</taxon>
        <taxon>Asterales</taxon>
        <taxon>Asteraceae</taxon>
        <taxon>Asteroideae</taxon>
        <taxon>Anthemideae</taxon>
        <taxon>Anthemidinae</taxon>
        <taxon>Tanacetum</taxon>
    </lineage>
</organism>
<dbReference type="GO" id="GO:0003676">
    <property type="term" value="F:nucleic acid binding"/>
    <property type="evidence" value="ECO:0007669"/>
    <property type="project" value="InterPro"/>
</dbReference>
<name>A0A699U0M4_TANCI</name>
<keyword evidence="2" id="KW-0548">Nucleotidyltransferase</keyword>
<feature type="non-terminal residue" evidence="2">
    <location>
        <position position="1"/>
    </location>
</feature>
<dbReference type="EMBL" id="BKCJ011282780">
    <property type="protein sequence ID" value="GFD14908.1"/>
    <property type="molecule type" value="Genomic_DNA"/>
</dbReference>
<dbReference type="InterPro" id="IPR050951">
    <property type="entry name" value="Retrovirus_Pol_polyprotein"/>
</dbReference>
<dbReference type="PROSITE" id="PS50994">
    <property type="entry name" value="INTEGRASE"/>
    <property type="match status" value="1"/>
</dbReference>
<keyword evidence="2" id="KW-0695">RNA-directed DNA polymerase</keyword>
<comment type="caution">
    <text evidence="2">The sequence shown here is derived from an EMBL/GenBank/DDBJ whole genome shotgun (WGS) entry which is preliminary data.</text>
</comment>
<dbReference type="Gene3D" id="3.30.420.10">
    <property type="entry name" value="Ribonuclease H-like superfamily/Ribonuclease H"/>
    <property type="match status" value="1"/>
</dbReference>
<protein>
    <submittedName>
        <fullName evidence="2">Reverse transcriptase domain-containing protein</fullName>
    </submittedName>
</protein>
<accession>A0A699U0M4</accession>
<dbReference type="InterPro" id="IPR001584">
    <property type="entry name" value="Integrase_cat-core"/>
</dbReference>
<dbReference type="GO" id="GO:0015074">
    <property type="term" value="P:DNA integration"/>
    <property type="evidence" value="ECO:0007669"/>
    <property type="project" value="InterPro"/>
</dbReference>
<evidence type="ECO:0000259" key="1">
    <source>
        <dbReference type="PROSITE" id="PS50994"/>
    </source>
</evidence>
<keyword evidence="2" id="KW-0808">Transferase</keyword>